<dbReference type="InterPro" id="IPR015886">
    <property type="entry name" value="H2TH_FPG"/>
</dbReference>
<proteinExistence type="inferred from homology"/>
<dbReference type="PROSITE" id="PS51068">
    <property type="entry name" value="FPG_CAT"/>
    <property type="match status" value="1"/>
</dbReference>
<name>A0A150FX24_GONPE</name>
<feature type="region of interest" description="Disordered" evidence="10">
    <location>
        <begin position="294"/>
        <end position="539"/>
    </location>
</feature>
<feature type="domain" description="Formamidopyrimidine-DNA glycosylase catalytic" evidence="11">
    <location>
        <begin position="2"/>
        <end position="133"/>
    </location>
</feature>
<evidence type="ECO:0000256" key="8">
    <source>
        <dbReference type="ARBA" id="ARBA00023268"/>
    </source>
</evidence>
<dbReference type="CDD" id="cd08972">
    <property type="entry name" value="PF_Nei_N"/>
    <property type="match status" value="1"/>
</dbReference>
<feature type="compositionally biased region" description="Acidic residues" evidence="10">
    <location>
        <begin position="330"/>
        <end position="348"/>
    </location>
</feature>
<dbReference type="GO" id="GO:0016829">
    <property type="term" value="F:lyase activity"/>
    <property type="evidence" value="ECO:0007669"/>
    <property type="project" value="UniProtKB-KW"/>
</dbReference>
<keyword evidence="9" id="KW-0326">Glycosidase</keyword>
<dbReference type="GO" id="GO:0003684">
    <property type="term" value="F:damaged DNA binding"/>
    <property type="evidence" value="ECO:0007669"/>
    <property type="project" value="InterPro"/>
</dbReference>
<feature type="compositionally biased region" description="Basic and acidic residues" evidence="10">
    <location>
        <begin position="368"/>
        <end position="398"/>
    </location>
</feature>
<dbReference type="Gene3D" id="1.10.8.50">
    <property type="match status" value="1"/>
</dbReference>
<dbReference type="SUPFAM" id="SSF81624">
    <property type="entry name" value="N-terminal domain of MutM-like DNA repair proteins"/>
    <property type="match status" value="1"/>
</dbReference>
<dbReference type="GO" id="GO:0005634">
    <property type="term" value="C:nucleus"/>
    <property type="evidence" value="ECO:0007669"/>
    <property type="project" value="TreeGrafter"/>
</dbReference>
<dbReference type="InterPro" id="IPR012319">
    <property type="entry name" value="FPG_cat"/>
</dbReference>
<dbReference type="PANTHER" id="PTHR22993">
    <property type="entry name" value="FORMAMIDOPYRIMIDINE-DNA GLYCOSYLASE"/>
    <property type="match status" value="1"/>
</dbReference>
<evidence type="ECO:0000259" key="11">
    <source>
        <dbReference type="PROSITE" id="PS51068"/>
    </source>
</evidence>
<evidence type="ECO:0000313" key="13">
    <source>
        <dbReference type="Proteomes" id="UP000075714"/>
    </source>
</evidence>
<protein>
    <recommendedName>
        <fullName evidence="11">Formamidopyrimidine-DNA glycosylase catalytic domain-containing protein</fullName>
    </recommendedName>
</protein>
<keyword evidence="3" id="KW-0227">DNA damage</keyword>
<keyword evidence="8" id="KW-0511">Multifunctional enzyme</keyword>
<evidence type="ECO:0000256" key="3">
    <source>
        <dbReference type="ARBA" id="ARBA00022763"/>
    </source>
</evidence>
<feature type="compositionally biased region" description="Low complexity" evidence="10">
    <location>
        <begin position="399"/>
        <end position="410"/>
    </location>
</feature>
<dbReference type="GO" id="GO:0006284">
    <property type="term" value="P:base-excision repair"/>
    <property type="evidence" value="ECO:0007669"/>
    <property type="project" value="InterPro"/>
</dbReference>
<feature type="compositionally biased region" description="Acidic residues" evidence="10">
    <location>
        <begin position="462"/>
        <end position="475"/>
    </location>
</feature>
<feature type="compositionally biased region" description="Low complexity" evidence="10">
    <location>
        <begin position="514"/>
        <end position="529"/>
    </location>
</feature>
<accession>A0A150FX24</accession>
<gene>
    <name evidence="12" type="ORF">GPECTOR_192g308</name>
</gene>
<evidence type="ECO:0000256" key="2">
    <source>
        <dbReference type="ARBA" id="ARBA00009409"/>
    </source>
</evidence>
<dbReference type="GO" id="GO:0008270">
    <property type="term" value="F:zinc ion binding"/>
    <property type="evidence" value="ECO:0007669"/>
    <property type="project" value="InterPro"/>
</dbReference>
<dbReference type="AlphaFoldDB" id="A0A150FX24"/>
<organism evidence="12 13">
    <name type="scientific">Gonium pectorale</name>
    <name type="common">Green alga</name>
    <dbReference type="NCBI Taxonomy" id="33097"/>
    <lineage>
        <taxon>Eukaryota</taxon>
        <taxon>Viridiplantae</taxon>
        <taxon>Chlorophyta</taxon>
        <taxon>core chlorophytes</taxon>
        <taxon>Chlorophyceae</taxon>
        <taxon>CS clade</taxon>
        <taxon>Chlamydomonadales</taxon>
        <taxon>Volvocaceae</taxon>
        <taxon>Gonium</taxon>
    </lineage>
</organism>
<dbReference type="Pfam" id="PF01149">
    <property type="entry name" value="Fapy_DNA_glyco"/>
    <property type="match status" value="1"/>
</dbReference>
<comment type="similarity">
    <text evidence="2">Belongs to the FPG family.</text>
</comment>
<comment type="caution">
    <text evidence="12">The sequence shown here is derived from an EMBL/GenBank/DDBJ whole genome shotgun (WGS) entry which is preliminary data.</text>
</comment>
<dbReference type="InterPro" id="IPR010979">
    <property type="entry name" value="Ribosomal_uS13-like_H2TH"/>
</dbReference>
<dbReference type="GO" id="GO:0003906">
    <property type="term" value="F:DNA-(apurinic or apyrimidinic site) endonuclease activity"/>
    <property type="evidence" value="ECO:0007669"/>
    <property type="project" value="InterPro"/>
</dbReference>
<dbReference type="InterPro" id="IPR035937">
    <property type="entry name" value="FPG_N"/>
</dbReference>
<keyword evidence="4" id="KW-0378">Hydrolase</keyword>
<keyword evidence="7" id="KW-0456">Lyase</keyword>
<dbReference type="Pfam" id="PF06831">
    <property type="entry name" value="H2TH"/>
    <property type="match status" value="1"/>
</dbReference>
<keyword evidence="5" id="KW-0238">DNA-binding</keyword>
<keyword evidence="6" id="KW-0234">DNA repair</keyword>
<dbReference type="SUPFAM" id="SSF46946">
    <property type="entry name" value="S13-like H2TH domain"/>
    <property type="match status" value="1"/>
</dbReference>
<evidence type="ECO:0000256" key="5">
    <source>
        <dbReference type="ARBA" id="ARBA00023125"/>
    </source>
</evidence>
<keyword evidence="13" id="KW-1185">Reference proteome</keyword>
<dbReference type="Gene3D" id="3.20.190.10">
    <property type="entry name" value="MutM-like, N-terminal"/>
    <property type="match status" value="1"/>
</dbReference>
<evidence type="ECO:0000313" key="12">
    <source>
        <dbReference type="EMBL" id="KXZ42162.1"/>
    </source>
</evidence>
<sequence>MPELPEVEAARLLLERGCVGKRITRVVAADDNKVFEGHTPAEVVSALQGRTVLAARRKGKYMWLELDSPPGAPWPLLHFGMTGGIVVKGVGVTKYKRAHLESDPDEWPPRFTRLELDLEGGGQVAFVDSRRFARIKLQVDPPAREPLSRLGPDALDAMPGPDEFAAAVRRRVARAAGLKIKALLLEQARTGGGWRAVDFLCGIGNWVGDEVLYQSRLHPEQPAASLSDGELADLHAAIGSVLRLAVEAEADSERFPRDWLFHYRWTNKRASSIGGKAIHFVTVGSRTSAFVPAVQKLRGGGGGGSRKRKGGRPGDAEAAAEAAGDRDGDGDGSDDSETEEEEEDEEEAPAAKRPKRAPAAGKKIAAAADKKAAAAVAGKKEEAAAGKKEAAPAGKKEAAAAGKKAAAVAAGRGGGGRQRGSVNGAKAVPKRGKAKQAEDEEDADGEGPGPKGSEEGDGGAGDGDDPETSGEDGSGDEPKPKPKRRARVAQGGETKARARAKADAAPQATGKRGGAAAPAAGQAAPGVGVKSRARGRRAK</sequence>
<reference evidence="13" key="1">
    <citation type="journal article" date="2016" name="Nat. Commun.">
        <title>The Gonium pectorale genome demonstrates co-option of cell cycle regulation during the evolution of multicellularity.</title>
        <authorList>
            <person name="Hanschen E.R."/>
            <person name="Marriage T.N."/>
            <person name="Ferris P.J."/>
            <person name="Hamaji T."/>
            <person name="Toyoda A."/>
            <person name="Fujiyama A."/>
            <person name="Neme R."/>
            <person name="Noguchi H."/>
            <person name="Minakuchi Y."/>
            <person name="Suzuki M."/>
            <person name="Kawai-Toyooka H."/>
            <person name="Smith D.R."/>
            <person name="Sparks H."/>
            <person name="Anderson J."/>
            <person name="Bakaric R."/>
            <person name="Luria V."/>
            <person name="Karger A."/>
            <person name="Kirschner M.W."/>
            <person name="Durand P.M."/>
            <person name="Michod R.E."/>
            <person name="Nozaki H."/>
            <person name="Olson B.J."/>
        </authorList>
    </citation>
    <scope>NUCLEOTIDE SEQUENCE [LARGE SCALE GENOMIC DNA]</scope>
    <source>
        <strain evidence="13">NIES-2863</strain>
    </source>
</reference>
<evidence type="ECO:0000256" key="10">
    <source>
        <dbReference type="SAM" id="MobiDB-lite"/>
    </source>
</evidence>
<evidence type="ECO:0000256" key="1">
    <source>
        <dbReference type="ARBA" id="ARBA00001668"/>
    </source>
</evidence>
<dbReference type="SMART" id="SM01232">
    <property type="entry name" value="H2TH"/>
    <property type="match status" value="1"/>
</dbReference>
<dbReference type="SMART" id="SM00898">
    <property type="entry name" value="Fapy_DNA_glyco"/>
    <property type="match status" value="1"/>
</dbReference>
<dbReference type="STRING" id="33097.A0A150FX24"/>
<dbReference type="EMBL" id="LSYV01000191">
    <property type="protein sequence ID" value="KXZ42162.1"/>
    <property type="molecule type" value="Genomic_DNA"/>
</dbReference>
<dbReference type="OrthoDB" id="444592at2759"/>
<dbReference type="GO" id="GO:0008534">
    <property type="term" value="F:oxidized purine nucleobase lesion DNA N-glycosylase activity"/>
    <property type="evidence" value="ECO:0007669"/>
    <property type="project" value="UniProtKB-EC"/>
</dbReference>
<evidence type="ECO:0000256" key="4">
    <source>
        <dbReference type="ARBA" id="ARBA00022801"/>
    </source>
</evidence>
<comment type="catalytic activity">
    <reaction evidence="1">
        <text>Hydrolysis of DNA containing ring-opened 7-methylguanine residues, releasing 2,6-diamino-4-hydroxy-5-(N-methyl)formamidopyrimidine.</text>
        <dbReference type="EC" id="3.2.2.23"/>
    </reaction>
</comment>
<dbReference type="PANTHER" id="PTHR22993:SF9">
    <property type="entry name" value="FORMAMIDOPYRIMIDINE-DNA GLYCOSYLASE"/>
    <property type="match status" value="1"/>
</dbReference>
<evidence type="ECO:0000256" key="7">
    <source>
        <dbReference type="ARBA" id="ARBA00023239"/>
    </source>
</evidence>
<evidence type="ECO:0000256" key="6">
    <source>
        <dbReference type="ARBA" id="ARBA00023204"/>
    </source>
</evidence>
<dbReference type="Proteomes" id="UP000075714">
    <property type="component" value="Unassembled WGS sequence"/>
</dbReference>
<feature type="compositionally biased region" description="Low complexity" evidence="10">
    <location>
        <begin position="357"/>
        <end position="367"/>
    </location>
</feature>
<evidence type="ECO:0000256" key="9">
    <source>
        <dbReference type="ARBA" id="ARBA00023295"/>
    </source>
</evidence>